<reference evidence="2 3" key="2">
    <citation type="submission" date="2016-08" db="EMBL/GenBank/DDBJ databases">
        <title>Pervasive Adenine N6-methylation of Active Genes in Fungi.</title>
        <authorList>
            <consortium name="DOE Joint Genome Institute"/>
            <person name="Mondo S.J."/>
            <person name="Dannebaum R.O."/>
            <person name="Kuo R.C."/>
            <person name="Labutti K."/>
            <person name="Haridas S."/>
            <person name="Kuo A."/>
            <person name="Salamov A."/>
            <person name="Ahrendt S.R."/>
            <person name="Lipzen A."/>
            <person name="Sullivan W."/>
            <person name="Andreopoulos W.B."/>
            <person name="Clum A."/>
            <person name="Lindquist E."/>
            <person name="Daum C."/>
            <person name="Ramamoorthy G.K."/>
            <person name="Gryganskyi A."/>
            <person name="Culley D."/>
            <person name="Magnuson J.K."/>
            <person name="James T.Y."/>
            <person name="O'Malley M.A."/>
            <person name="Stajich J.E."/>
            <person name="Spatafora J.W."/>
            <person name="Visel A."/>
            <person name="Grigoriev I.V."/>
        </authorList>
    </citation>
    <scope>NUCLEOTIDE SEQUENCE [LARGE SCALE GENOMIC DNA]</scope>
    <source>
        <strain evidence="2 3">S4</strain>
    </source>
</reference>
<protein>
    <submittedName>
        <fullName evidence="2">Uncharacterized protein</fullName>
    </submittedName>
</protein>
<dbReference type="EMBL" id="MCFG01000092">
    <property type="protein sequence ID" value="ORX82572.1"/>
    <property type="molecule type" value="Genomic_DNA"/>
</dbReference>
<sequence length="203" mass="23506">MTSHIKHSKAYDVLLNNDIDDDIEVKSIKSNQENVPFAFQKRDKIPRDDILTTEKEMNSPIPPNTPTSINTPNISNTQSTPISPVSSSTPNTPNTPTSQIKYRNSYSSYSAISSLSNLPYDERPVPTLYNKIKKEKEEKKARLRKEREEREREEREREERVKARAKKTVSLMDIVSEERKLAQLSWKKSMVNILIIINKYINK</sequence>
<proteinExistence type="predicted"/>
<name>A0A1Y1X9Z7_9FUNG</name>
<accession>A0A1Y1X9Z7</accession>
<feature type="region of interest" description="Disordered" evidence="1">
    <location>
        <begin position="39"/>
        <end position="102"/>
    </location>
</feature>
<reference evidence="2 3" key="1">
    <citation type="submission" date="2016-08" db="EMBL/GenBank/DDBJ databases">
        <title>A Parts List for Fungal Cellulosomes Revealed by Comparative Genomics.</title>
        <authorList>
            <consortium name="DOE Joint Genome Institute"/>
            <person name="Haitjema C.H."/>
            <person name="Gilmore S.P."/>
            <person name="Henske J.K."/>
            <person name="Solomon K.V."/>
            <person name="De Groot R."/>
            <person name="Kuo A."/>
            <person name="Mondo S.J."/>
            <person name="Salamov A.A."/>
            <person name="Labutti K."/>
            <person name="Zhao Z."/>
            <person name="Chiniquy J."/>
            <person name="Barry K."/>
            <person name="Brewer H.M."/>
            <person name="Purvine S.O."/>
            <person name="Wright A.T."/>
            <person name="Boxma B."/>
            <person name="Van Alen T."/>
            <person name="Hackstein J.H."/>
            <person name="Baker S.E."/>
            <person name="Grigoriev I.V."/>
            <person name="O'Malley M.A."/>
        </authorList>
    </citation>
    <scope>NUCLEOTIDE SEQUENCE [LARGE SCALE GENOMIC DNA]</scope>
    <source>
        <strain evidence="2 3">S4</strain>
    </source>
</reference>
<dbReference type="AlphaFoldDB" id="A0A1Y1X9Z7"/>
<feature type="compositionally biased region" description="Basic and acidic residues" evidence="1">
    <location>
        <begin position="40"/>
        <end position="57"/>
    </location>
</feature>
<evidence type="ECO:0000313" key="2">
    <source>
        <dbReference type="EMBL" id="ORX82572.1"/>
    </source>
</evidence>
<gene>
    <name evidence="2" type="ORF">BCR32DRAFT_278804</name>
</gene>
<feature type="compositionally biased region" description="Low complexity" evidence="1">
    <location>
        <begin position="66"/>
        <end position="102"/>
    </location>
</feature>
<evidence type="ECO:0000313" key="3">
    <source>
        <dbReference type="Proteomes" id="UP000193944"/>
    </source>
</evidence>
<dbReference type="Proteomes" id="UP000193944">
    <property type="component" value="Unassembled WGS sequence"/>
</dbReference>
<evidence type="ECO:0000256" key="1">
    <source>
        <dbReference type="SAM" id="MobiDB-lite"/>
    </source>
</evidence>
<feature type="region of interest" description="Disordered" evidence="1">
    <location>
        <begin position="137"/>
        <end position="158"/>
    </location>
</feature>
<comment type="caution">
    <text evidence="2">The sequence shown here is derived from an EMBL/GenBank/DDBJ whole genome shotgun (WGS) entry which is preliminary data.</text>
</comment>
<keyword evidence="3" id="KW-1185">Reference proteome</keyword>
<organism evidence="2 3">
    <name type="scientific">Anaeromyces robustus</name>
    <dbReference type="NCBI Taxonomy" id="1754192"/>
    <lineage>
        <taxon>Eukaryota</taxon>
        <taxon>Fungi</taxon>
        <taxon>Fungi incertae sedis</taxon>
        <taxon>Chytridiomycota</taxon>
        <taxon>Chytridiomycota incertae sedis</taxon>
        <taxon>Neocallimastigomycetes</taxon>
        <taxon>Neocallimastigales</taxon>
        <taxon>Neocallimastigaceae</taxon>
        <taxon>Anaeromyces</taxon>
    </lineage>
</organism>